<evidence type="ECO:0000256" key="1">
    <source>
        <dbReference type="SAM" id="Phobius"/>
    </source>
</evidence>
<gene>
    <name evidence="2" type="ORF">VN97_g7400</name>
</gene>
<keyword evidence="1" id="KW-0472">Membrane</keyword>
<dbReference type="Proteomes" id="UP001227192">
    <property type="component" value="Unassembled WGS sequence"/>
</dbReference>
<keyword evidence="1" id="KW-0812">Transmembrane</keyword>
<evidence type="ECO:0000313" key="2">
    <source>
        <dbReference type="EMBL" id="KAJ9485948.1"/>
    </source>
</evidence>
<name>A0AAI9TF27_PENTH</name>
<protein>
    <submittedName>
        <fullName evidence="2">Uncharacterized protein</fullName>
    </submittedName>
</protein>
<dbReference type="AlphaFoldDB" id="A0AAI9TF27"/>
<keyword evidence="1" id="KW-1133">Transmembrane helix</keyword>
<keyword evidence="3" id="KW-1185">Reference proteome</keyword>
<evidence type="ECO:0000313" key="3">
    <source>
        <dbReference type="Proteomes" id="UP001227192"/>
    </source>
</evidence>
<comment type="caution">
    <text evidence="2">The sequence shown here is derived from an EMBL/GenBank/DDBJ whole genome shotgun (WGS) entry which is preliminary data.</text>
</comment>
<proteinExistence type="predicted"/>
<sequence>MLADSYRSIFGTWPHLWYILSCYYRYFLRSQAQAQRHRAHSSHNSSSGRTVKAVGFGVTIRVAKVCRILGFY</sequence>
<reference evidence="2" key="2">
    <citation type="journal article" date="2016" name="Fungal Biol.">
        <title>Ochratoxin A production by Penicillium thymicola.</title>
        <authorList>
            <person name="Nguyen H.D.T."/>
            <person name="McMullin D.R."/>
            <person name="Ponomareva E."/>
            <person name="Riley R."/>
            <person name="Pomraning K.R."/>
            <person name="Baker S.E."/>
            <person name="Seifert K.A."/>
        </authorList>
    </citation>
    <scope>NUCLEOTIDE SEQUENCE</scope>
    <source>
        <strain evidence="2">DAOM 180753</strain>
    </source>
</reference>
<dbReference type="EMBL" id="LACB01000237">
    <property type="protein sequence ID" value="KAJ9485948.1"/>
    <property type="molecule type" value="Genomic_DNA"/>
</dbReference>
<accession>A0AAI9TF27</accession>
<feature type="transmembrane region" description="Helical" evidence="1">
    <location>
        <begin position="12"/>
        <end position="28"/>
    </location>
</feature>
<organism evidence="2 3">
    <name type="scientific">Penicillium thymicola</name>
    <dbReference type="NCBI Taxonomy" id="293382"/>
    <lineage>
        <taxon>Eukaryota</taxon>
        <taxon>Fungi</taxon>
        <taxon>Dikarya</taxon>
        <taxon>Ascomycota</taxon>
        <taxon>Pezizomycotina</taxon>
        <taxon>Eurotiomycetes</taxon>
        <taxon>Eurotiomycetidae</taxon>
        <taxon>Eurotiales</taxon>
        <taxon>Aspergillaceae</taxon>
        <taxon>Penicillium</taxon>
    </lineage>
</organism>
<reference evidence="2" key="1">
    <citation type="submission" date="2015-06" db="EMBL/GenBank/DDBJ databases">
        <authorList>
            <person name="Nguyen H."/>
        </authorList>
    </citation>
    <scope>NUCLEOTIDE SEQUENCE</scope>
    <source>
        <strain evidence="2">DAOM 180753</strain>
    </source>
</reference>